<dbReference type="PANTHER" id="PTHR43405">
    <property type="entry name" value="GLYCOSYL HYDROLASE DIGH"/>
    <property type="match status" value="1"/>
</dbReference>
<organism evidence="4 5">
    <name type="scientific">Candidatus Avibacteroides avistercoris</name>
    <dbReference type="NCBI Taxonomy" id="2840690"/>
    <lineage>
        <taxon>Bacteria</taxon>
        <taxon>Pseudomonadati</taxon>
        <taxon>Bacteroidota</taxon>
        <taxon>Bacteroidia</taxon>
        <taxon>Bacteroidales</taxon>
        <taxon>Bacteroidaceae</taxon>
        <taxon>Bacteroidaceae incertae sedis</taxon>
        <taxon>Candidatus Avibacteroides</taxon>
    </lineage>
</organism>
<evidence type="ECO:0000259" key="3">
    <source>
        <dbReference type="Pfam" id="PF02638"/>
    </source>
</evidence>
<dbReference type="AlphaFoldDB" id="A0A9D2ZTK3"/>
<accession>A0A9D2ZTK3</accession>
<feature type="domain" description="Glycosyl hydrolase-like 10" evidence="3">
    <location>
        <begin position="26"/>
        <end position="83"/>
    </location>
</feature>
<reference evidence="4" key="2">
    <citation type="submission" date="2021-04" db="EMBL/GenBank/DDBJ databases">
        <authorList>
            <person name="Gilroy R."/>
        </authorList>
    </citation>
    <scope>NUCLEOTIDE SEQUENCE</scope>
    <source>
        <strain evidence="4">MalCec1-1739</strain>
    </source>
</reference>
<dbReference type="Pfam" id="PF02638">
    <property type="entry name" value="GHL10"/>
    <property type="match status" value="1"/>
</dbReference>
<dbReference type="EMBL" id="DWUP01000003">
    <property type="protein sequence ID" value="HJD52117.1"/>
    <property type="molecule type" value="Genomic_DNA"/>
</dbReference>
<dbReference type="InterPro" id="IPR052177">
    <property type="entry name" value="Divisome_Glycosyl_Hydrolase"/>
</dbReference>
<name>A0A9D2ZTK3_9BACT</name>
<evidence type="ECO:0000313" key="4">
    <source>
        <dbReference type="EMBL" id="HJD52117.1"/>
    </source>
</evidence>
<protein>
    <submittedName>
        <fullName evidence="4">Family 10 glycosylhydrolase</fullName>
    </submittedName>
</protein>
<feature type="non-terminal residue" evidence="4">
    <location>
        <position position="85"/>
    </location>
</feature>
<comment type="caution">
    <text evidence="4">The sequence shown here is derived from an EMBL/GenBank/DDBJ whole genome shotgun (WGS) entry which is preliminary data.</text>
</comment>
<feature type="signal peptide" evidence="2">
    <location>
        <begin position="1"/>
        <end position="20"/>
    </location>
</feature>
<keyword evidence="1 2" id="KW-0732">Signal</keyword>
<evidence type="ECO:0000256" key="1">
    <source>
        <dbReference type="ARBA" id="ARBA00022729"/>
    </source>
</evidence>
<reference evidence="4" key="1">
    <citation type="journal article" date="2021" name="PeerJ">
        <title>Extensive microbial diversity within the chicken gut microbiome revealed by metagenomics and culture.</title>
        <authorList>
            <person name="Gilroy R."/>
            <person name="Ravi A."/>
            <person name="Getino M."/>
            <person name="Pursley I."/>
            <person name="Horton D.L."/>
            <person name="Alikhan N.F."/>
            <person name="Baker D."/>
            <person name="Gharbi K."/>
            <person name="Hall N."/>
            <person name="Watson M."/>
            <person name="Adriaenssens E.M."/>
            <person name="Foster-Nyarko E."/>
            <person name="Jarju S."/>
            <person name="Secka A."/>
            <person name="Antonio M."/>
            <person name="Oren A."/>
            <person name="Chaudhuri R.R."/>
            <person name="La Ragione R."/>
            <person name="Hildebrand F."/>
            <person name="Pallen M.J."/>
        </authorList>
    </citation>
    <scope>NUCLEOTIDE SEQUENCE</scope>
    <source>
        <strain evidence="4">MalCec1-1739</strain>
    </source>
</reference>
<evidence type="ECO:0000313" key="5">
    <source>
        <dbReference type="Proteomes" id="UP000787625"/>
    </source>
</evidence>
<dbReference type="PANTHER" id="PTHR43405:SF1">
    <property type="entry name" value="GLYCOSYL HYDROLASE DIGH"/>
    <property type="match status" value="1"/>
</dbReference>
<evidence type="ECO:0000256" key="2">
    <source>
        <dbReference type="SAM" id="SignalP"/>
    </source>
</evidence>
<dbReference type="InterPro" id="IPR003790">
    <property type="entry name" value="GHL10"/>
</dbReference>
<sequence length="85" mass="9452">MSKIATCLLILLMAACVAVAQPKRQVRAVWLTTAYGLDWPQSPAGQKAQLDKILDTLSDLNVNVVMFQCRIRGDVVYRSAYEPLN</sequence>
<dbReference type="PROSITE" id="PS51257">
    <property type="entry name" value="PROKAR_LIPOPROTEIN"/>
    <property type="match status" value="1"/>
</dbReference>
<proteinExistence type="predicted"/>
<dbReference type="Proteomes" id="UP000787625">
    <property type="component" value="Unassembled WGS sequence"/>
</dbReference>
<feature type="chain" id="PRO_5038963885" evidence="2">
    <location>
        <begin position="21"/>
        <end position="85"/>
    </location>
</feature>
<gene>
    <name evidence="4" type="ORF">IAA93_00095</name>
</gene>